<proteinExistence type="predicted"/>
<accession>A0ABU9BHD1</accession>
<keyword evidence="2" id="KW-1185">Reference proteome</keyword>
<dbReference type="InterPro" id="IPR013394">
    <property type="entry name" value="T3SS_HrpB1/HrpK"/>
</dbReference>
<organism evidence="1 2">
    <name type="scientific">Ideonella lacteola</name>
    <dbReference type="NCBI Taxonomy" id="2984193"/>
    <lineage>
        <taxon>Bacteria</taxon>
        <taxon>Pseudomonadati</taxon>
        <taxon>Pseudomonadota</taxon>
        <taxon>Betaproteobacteria</taxon>
        <taxon>Burkholderiales</taxon>
        <taxon>Sphaerotilaceae</taxon>
        <taxon>Ideonella</taxon>
    </lineage>
</organism>
<name>A0ABU9BHD1_9BURK</name>
<dbReference type="RefSeq" id="WP_341423691.1">
    <property type="nucleotide sequence ID" value="NZ_JBBUTG010000001.1"/>
</dbReference>
<evidence type="ECO:0000313" key="1">
    <source>
        <dbReference type="EMBL" id="MEK8029350.1"/>
    </source>
</evidence>
<reference evidence="1 2" key="1">
    <citation type="submission" date="2024-04" db="EMBL/GenBank/DDBJ databases">
        <title>Novel species of the genus Ideonella isolated from streams.</title>
        <authorList>
            <person name="Lu H."/>
        </authorList>
    </citation>
    <scope>NUCLEOTIDE SEQUENCE [LARGE SCALE GENOMIC DNA]</scope>
    <source>
        <strain evidence="1 2">DXS29W</strain>
    </source>
</reference>
<gene>
    <name evidence="1" type="ORF">AACH06_00840</name>
</gene>
<dbReference type="Proteomes" id="UP001371218">
    <property type="component" value="Unassembled WGS sequence"/>
</dbReference>
<sequence>MNLLLKVKQREFVQCLVELVSTAVHHNLVDEAEATMACLRQVRPKLDQLDFFDGWIAILKSDWTGAMRIAHACAERTGDWPFGTALLAYCQYATGDKGWAASAERVLAQEDCPDARRMMMLLLGRVDPSELGCDQGLLDALSGGQDTVIGSNFVLA</sequence>
<comment type="caution">
    <text evidence="1">The sequence shown here is derived from an EMBL/GenBank/DDBJ whole genome shotgun (WGS) entry which is preliminary data.</text>
</comment>
<dbReference type="EMBL" id="JBBUTG010000001">
    <property type="protein sequence ID" value="MEK8029350.1"/>
    <property type="molecule type" value="Genomic_DNA"/>
</dbReference>
<protein>
    <submittedName>
        <fullName evidence="1">HrpB1 family type III secretion system apparatus protein</fullName>
    </submittedName>
</protein>
<dbReference type="Pfam" id="PF09613">
    <property type="entry name" value="HrpB1_HrpK"/>
    <property type="match status" value="1"/>
</dbReference>
<evidence type="ECO:0000313" key="2">
    <source>
        <dbReference type="Proteomes" id="UP001371218"/>
    </source>
</evidence>